<proteinExistence type="predicted"/>
<keyword evidence="3" id="KW-1185">Reference proteome</keyword>
<accession>A0A517W5D2</accession>
<dbReference type="EMBL" id="CP036266">
    <property type="protein sequence ID" value="QDT18387.1"/>
    <property type="molecule type" value="Genomic_DNA"/>
</dbReference>
<evidence type="ECO:0000313" key="4">
    <source>
        <dbReference type="Proteomes" id="UP000320722"/>
    </source>
</evidence>
<dbReference type="InterPro" id="IPR012675">
    <property type="entry name" value="Beta-grasp_dom_sf"/>
</dbReference>
<dbReference type="Proteomes" id="UP000320421">
    <property type="component" value="Chromosome"/>
</dbReference>
<dbReference type="PANTHER" id="PTHR34472">
    <property type="entry name" value="SULFUR CARRIER PROTEIN THIS"/>
    <property type="match status" value="1"/>
</dbReference>
<dbReference type="Gene3D" id="3.10.20.30">
    <property type="match status" value="1"/>
</dbReference>
<gene>
    <name evidence="1" type="ORF">HG66A1_01460</name>
    <name evidence="2" type="ORF">V6x_01390</name>
</gene>
<dbReference type="InterPro" id="IPR003749">
    <property type="entry name" value="ThiS/MoaD-like"/>
</dbReference>
<evidence type="ECO:0000313" key="1">
    <source>
        <dbReference type="EMBL" id="QDT18387.1"/>
    </source>
</evidence>
<dbReference type="EMBL" id="CP036347">
    <property type="protein sequence ID" value="QDU00466.1"/>
    <property type="molecule type" value="Genomic_DNA"/>
</dbReference>
<reference evidence="3 4" key="1">
    <citation type="submission" date="2019-02" db="EMBL/GenBank/DDBJ databases">
        <title>Deep-cultivation of Planctomycetes and their phenomic and genomic characterization uncovers novel biology.</title>
        <authorList>
            <person name="Wiegand S."/>
            <person name="Jogler M."/>
            <person name="Boedeker C."/>
            <person name="Pinto D."/>
            <person name="Vollmers J."/>
            <person name="Rivas-Marin E."/>
            <person name="Kohn T."/>
            <person name="Peeters S.H."/>
            <person name="Heuer A."/>
            <person name="Rast P."/>
            <person name="Oberbeckmann S."/>
            <person name="Bunk B."/>
            <person name="Jeske O."/>
            <person name="Meyerdierks A."/>
            <person name="Storesund J.E."/>
            <person name="Kallscheuer N."/>
            <person name="Luecker S."/>
            <person name="Lage O.M."/>
            <person name="Pohl T."/>
            <person name="Merkel B.J."/>
            <person name="Hornburger P."/>
            <person name="Mueller R.-W."/>
            <person name="Bruemmer F."/>
            <person name="Labrenz M."/>
            <person name="Spormann A.M."/>
            <person name="Op den Camp H."/>
            <person name="Overmann J."/>
            <person name="Amann R."/>
            <person name="Jetten M.S.M."/>
            <person name="Mascher T."/>
            <person name="Medema M.H."/>
            <person name="Devos D.P."/>
            <person name="Kaster A.-K."/>
            <person name="Ovreas L."/>
            <person name="Rohde M."/>
            <person name="Galperin M.Y."/>
            <person name="Jogler C."/>
        </authorList>
    </citation>
    <scope>NUCLEOTIDE SEQUENCE [LARGE SCALE GENOMIC DNA]</scope>
    <source>
        <strain evidence="1 3">HG66A1</strain>
        <strain evidence="2 4">V6</strain>
    </source>
</reference>
<dbReference type="PANTHER" id="PTHR34472:SF1">
    <property type="entry name" value="SULFUR CARRIER PROTEIN THIS"/>
    <property type="match status" value="1"/>
</dbReference>
<evidence type="ECO:0000313" key="2">
    <source>
        <dbReference type="EMBL" id="QDU00466.1"/>
    </source>
</evidence>
<organism evidence="2 4">
    <name type="scientific">Gimesia chilikensis</name>
    <dbReference type="NCBI Taxonomy" id="2605989"/>
    <lineage>
        <taxon>Bacteria</taxon>
        <taxon>Pseudomonadati</taxon>
        <taxon>Planctomycetota</taxon>
        <taxon>Planctomycetia</taxon>
        <taxon>Planctomycetales</taxon>
        <taxon>Planctomycetaceae</taxon>
        <taxon>Gimesia</taxon>
    </lineage>
</organism>
<accession>A0A517PG77</accession>
<dbReference type="SUPFAM" id="SSF54285">
    <property type="entry name" value="MoaD/ThiS"/>
    <property type="match status" value="1"/>
</dbReference>
<dbReference type="Proteomes" id="UP000320722">
    <property type="component" value="Chromosome"/>
</dbReference>
<protein>
    <submittedName>
        <fullName evidence="2">Sulfur carrier protein ThiS</fullName>
    </submittedName>
</protein>
<dbReference type="CDD" id="cd00565">
    <property type="entry name" value="Ubl_ThiS"/>
    <property type="match status" value="1"/>
</dbReference>
<evidence type="ECO:0000313" key="3">
    <source>
        <dbReference type="Proteomes" id="UP000320421"/>
    </source>
</evidence>
<dbReference type="AlphaFoldDB" id="A0A517W5D2"/>
<dbReference type="InterPro" id="IPR010035">
    <property type="entry name" value="Thi_S"/>
</dbReference>
<dbReference type="Pfam" id="PF02597">
    <property type="entry name" value="ThiS"/>
    <property type="match status" value="1"/>
</dbReference>
<name>A0A517W5D2_9PLAN</name>
<dbReference type="InterPro" id="IPR016155">
    <property type="entry name" value="Mopterin_synth/thiamin_S_b"/>
</dbReference>
<dbReference type="NCBIfam" id="TIGR01683">
    <property type="entry name" value="thiS"/>
    <property type="match status" value="1"/>
</dbReference>
<sequence>MKFFQGAAQVQIQVNGEPREVPDAFTVAELLAQLELQPRYLAVERNLILIPREEHANCQLEAGDRLEIVTLVGGG</sequence>